<evidence type="ECO:0000313" key="4">
    <source>
        <dbReference type="Proteomes" id="UP000838763"/>
    </source>
</evidence>
<evidence type="ECO:0000259" key="2">
    <source>
        <dbReference type="Pfam" id="PF00339"/>
    </source>
</evidence>
<dbReference type="GO" id="GO:0031625">
    <property type="term" value="F:ubiquitin protein ligase binding"/>
    <property type="evidence" value="ECO:0007669"/>
    <property type="project" value="TreeGrafter"/>
</dbReference>
<reference evidence="3" key="1">
    <citation type="submission" date="2022-11" db="EMBL/GenBank/DDBJ databases">
        <authorList>
            <person name="Scott C."/>
            <person name="Bruce N."/>
        </authorList>
    </citation>
    <scope>NUCLEOTIDE SEQUENCE</scope>
</reference>
<feature type="region of interest" description="Disordered" evidence="1">
    <location>
        <begin position="201"/>
        <end position="265"/>
    </location>
</feature>
<gene>
    <name evidence="3" type="ORF">PPNO1_LOCUS6076</name>
</gene>
<dbReference type="GO" id="GO:0005886">
    <property type="term" value="C:plasma membrane"/>
    <property type="evidence" value="ECO:0007669"/>
    <property type="project" value="TreeGrafter"/>
</dbReference>
<protein>
    <recommendedName>
        <fullName evidence="2">Arrestin-like N-terminal domain-containing protein</fullName>
    </recommendedName>
</protein>
<evidence type="ECO:0000313" key="3">
    <source>
        <dbReference type="EMBL" id="CAI4216421.1"/>
    </source>
</evidence>
<dbReference type="PANTHER" id="PTHR11188:SF161">
    <property type="entry name" value="PH-RESPONSE REGULATOR PROTEIN PALF_RIM8"/>
    <property type="match status" value="1"/>
</dbReference>
<organism evidence="3 4">
    <name type="scientific">Parascedosporium putredinis</name>
    <dbReference type="NCBI Taxonomy" id="1442378"/>
    <lineage>
        <taxon>Eukaryota</taxon>
        <taxon>Fungi</taxon>
        <taxon>Dikarya</taxon>
        <taxon>Ascomycota</taxon>
        <taxon>Pezizomycotina</taxon>
        <taxon>Sordariomycetes</taxon>
        <taxon>Hypocreomycetidae</taxon>
        <taxon>Microascales</taxon>
        <taxon>Microascaceae</taxon>
        <taxon>Parascedosporium</taxon>
    </lineage>
</organism>
<feature type="compositionally biased region" description="Basic and acidic residues" evidence="1">
    <location>
        <begin position="401"/>
        <end position="416"/>
    </location>
</feature>
<comment type="caution">
    <text evidence="3">The sequence shown here is derived from an EMBL/GenBank/DDBJ whole genome shotgun (WGS) entry which is preliminary data.</text>
</comment>
<feature type="compositionally biased region" description="Acidic residues" evidence="1">
    <location>
        <begin position="535"/>
        <end position="549"/>
    </location>
</feature>
<name>A0A9P1H6T4_9PEZI</name>
<feature type="compositionally biased region" description="Pro residues" evidence="1">
    <location>
        <begin position="202"/>
        <end position="214"/>
    </location>
</feature>
<evidence type="ECO:0000256" key="1">
    <source>
        <dbReference type="SAM" id="MobiDB-lite"/>
    </source>
</evidence>
<dbReference type="AlphaFoldDB" id="A0A9P1H6T4"/>
<dbReference type="Pfam" id="PF00339">
    <property type="entry name" value="Arrestin_N"/>
    <property type="match status" value="1"/>
</dbReference>
<dbReference type="Proteomes" id="UP000838763">
    <property type="component" value="Unassembled WGS sequence"/>
</dbReference>
<proteinExistence type="predicted"/>
<dbReference type="Gene3D" id="2.60.40.640">
    <property type="match status" value="1"/>
</dbReference>
<dbReference type="OrthoDB" id="7785529at2759"/>
<feature type="compositionally biased region" description="Basic and acidic residues" evidence="1">
    <location>
        <begin position="568"/>
        <end position="578"/>
    </location>
</feature>
<dbReference type="EMBL" id="CALLCH030000015">
    <property type="protein sequence ID" value="CAI4216421.1"/>
    <property type="molecule type" value="Genomic_DNA"/>
</dbReference>
<dbReference type="GO" id="GO:0030674">
    <property type="term" value="F:protein-macromolecule adaptor activity"/>
    <property type="evidence" value="ECO:0007669"/>
    <property type="project" value="TreeGrafter"/>
</dbReference>
<keyword evidence="4" id="KW-1185">Reference proteome</keyword>
<dbReference type="GO" id="GO:0070086">
    <property type="term" value="P:ubiquitin-dependent endocytosis"/>
    <property type="evidence" value="ECO:0007669"/>
    <property type="project" value="TreeGrafter"/>
</dbReference>
<dbReference type="PANTHER" id="PTHR11188">
    <property type="entry name" value="ARRESTIN DOMAIN CONTAINING PROTEIN"/>
    <property type="match status" value="1"/>
</dbReference>
<feature type="compositionally biased region" description="Basic and acidic residues" evidence="1">
    <location>
        <begin position="491"/>
        <end position="507"/>
    </location>
</feature>
<feature type="region of interest" description="Disordered" evidence="1">
    <location>
        <begin position="393"/>
        <end position="578"/>
    </location>
</feature>
<dbReference type="InterPro" id="IPR011021">
    <property type="entry name" value="Arrestin-like_N"/>
</dbReference>
<dbReference type="InterPro" id="IPR050357">
    <property type="entry name" value="Arrestin_domain-protein"/>
</dbReference>
<dbReference type="InterPro" id="IPR014752">
    <property type="entry name" value="Arrestin-like_C"/>
</dbReference>
<dbReference type="GO" id="GO:0005829">
    <property type="term" value="C:cytosol"/>
    <property type="evidence" value="ECO:0007669"/>
    <property type="project" value="TreeGrafter"/>
</dbReference>
<accession>A0A9P1H6T4</accession>
<sequence length="578" mass="62143">MNGLAFDSIEPLVALACFSTINSSPPLLHAVRRIAVLAHTQLQPTHAHCAFYHSPIRPTGYGHLLQPPHPLRSVKRNSEDFHIRADEPHRTYSAGDHVQGAVILVVTKPFRITHLVVALHGFVRVWKGPSALDDRPIPSGTSRDQLPPKGYASLFQDEQVLSGDGRLDVGRYEFKFDLVFPTKSDLPSSIDVRAYHLGLPFSSPPPRAPTPPNSNPHRPSSDVESVVPSILSEEPVQEPLPISQQTSTELADTRSVVSGESNFTGSTGLSLPAAEVLSQTSTPAIARSASVAKLQAVDAKTITTTIELLRAGCLPGDTIPVRTVVPLIIDPHQFQSSEAAPTRFGVLGAGATNETNTSYTSWSTNIINTEHLRREKGVISDGLEIIVGTLDTARPARRQSSHGEGEGTVRRAEASPERPTGGTRGVRVCPSPAAPSAPLDDNIYDADDLPGPSAPPLSAFDDPDGVQSPSAPTFDNPHFAIAGPSQPGEPNHTETRTDKQEMERQRLLNEASAPPDFPDDCEPSGSGLATAPAVAEDEPTAPVFSDEDEYGPHFSYSNEVAHPNRQHNHAEPLPKYER</sequence>
<feature type="domain" description="Arrestin-like N-terminal" evidence="2">
    <location>
        <begin position="81"/>
        <end position="191"/>
    </location>
</feature>
<feature type="compositionally biased region" description="Polar residues" evidence="1">
    <location>
        <begin position="242"/>
        <end position="265"/>
    </location>
</feature>